<name>A0A8S0S6T8_OLEEU</name>
<evidence type="ECO:0000256" key="3">
    <source>
        <dbReference type="ARBA" id="ARBA00011489"/>
    </source>
</evidence>
<evidence type="ECO:0000313" key="10">
    <source>
        <dbReference type="EMBL" id="CAA2988339.1"/>
    </source>
</evidence>
<comment type="subunit">
    <text evidence="3 8">Homodimer and heterodimers.</text>
</comment>
<dbReference type="Proteomes" id="UP000594638">
    <property type="component" value="Unassembled WGS sequence"/>
</dbReference>
<evidence type="ECO:0000256" key="4">
    <source>
        <dbReference type="ARBA" id="ARBA00022475"/>
    </source>
</evidence>
<comment type="subcellular location">
    <subcellularLocation>
        <location evidence="1 8">Cell membrane</location>
        <topology evidence="1 8">Multi-pass membrane protein</topology>
    </subcellularLocation>
</comment>
<proteinExistence type="inferred from homology"/>
<dbReference type="EMBL" id="CACTIH010003985">
    <property type="protein sequence ID" value="CAA2988339.1"/>
    <property type="molecule type" value="Genomic_DNA"/>
</dbReference>
<dbReference type="InterPro" id="IPR006702">
    <property type="entry name" value="CASP_dom"/>
</dbReference>
<evidence type="ECO:0000313" key="11">
    <source>
        <dbReference type="Proteomes" id="UP000594638"/>
    </source>
</evidence>
<feature type="transmembrane region" description="Helical" evidence="8">
    <location>
        <begin position="141"/>
        <end position="163"/>
    </location>
</feature>
<reference evidence="10 11" key="1">
    <citation type="submission" date="2019-12" db="EMBL/GenBank/DDBJ databases">
        <authorList>
            <person name="Alioto T."/>
            <person name="Alioto T."/>
            <person name="Gomez Garrido J."/>
        </authorList>
    </citation>
    <scope>NUCLEOTIDE SEQUENCE [LARGE SCALE GENOMIC DNA]</scope>
</reference>
<dbReference type="Pfam" id="PF04535">
    <property type="entry name" value="CASP_dom"/>
    <property type="match status" value="1"/>
</dbReference>
<dbReference type="Gramene" id="OE9A117743T1">
    <property type="protein sequence ID" value="OE9A117743C1"/>
    <property type="gene ID" value="OE9A117743"/>
</dbReference>
<dbReference type="PANTHER" id="PTHR33573:SF40">
    <property type="entry name" value="CASP-LIKE PROTEIN 4D2"/>
    <property type="match status" value="1"/>
</dbReference>
<keyword evidence="7 8" id="KW-0472">Membrane</keyword>
<keyword evidence="4 8" id="KW-1003">Cell membrane</keyword>
<keyword evidence="6 8" id="KW-1133">Transmembrane helix</keyword>
<keyword evidence="5 8" id="KW-0812">Transmembrane</keyword>
<evidence type="ECO:0000256" key="7">
    <source>
        <dbReference type="ARBA" id="ARBA00023136"/>
    </source>
</evidence>
<dbReference type="PANTHER" id="PTHR33573">
    <property type="entry name" value="CASP-LIKE PROTEIN 4A4"/>
    <property type="match status" value="1"/>
</dbReference>
<protein>
    <recommendedName>
        <fullName evidence="8">CASP-like protein</fullName>
    </recommendedName>
</protein>
<dbReference type="AlphaFoldDB" id="A0A8S0S6T8"/>
<accession>A0A8S0S6T8</accession>
<feature type="domain" description="Casparian strip membrane protein" evidence="9">
    <location>
        <begin position="12"/>
        <end position="151"/>
    </location>
</feature>
<evidence type="ECO:0000256" key="8">
    <source>
        <dbReference type="RuleBase" id="RU361233"/>
    </source>
</evidence>
<comment type="caution">
    <text evidence="8">Lacks conserved residue(s) required for the propagation of feature annotation.</text>
</comment>
<evidence type="ECO:0000259" key="9">
    <source>
        <dbReference type="Pfam" id="PF04535"/>
    </source>
</evidence>
<comment type="similarity">
    <text evidence="2 8">Belongs to the Casparian strip membrane proteins (CASP) family.</text>
</comment>
<sequence>MAPPPSTAVPPLAALVVRILTFICLIISVIILATNTIKASDGVNEAKLKFNHFYAYRYMLSTAVLGIAYTLIQSAFAIFHVSMGNRIGGDGLVQIEFYGDKIVSYILATGAAAGFGLSVDLNSLPVNGSDIEDFLNKANAAASLLFIGFLFSAISSVFSSLSLPKRS</sequence>
<organism evidence="10 11">
    <name type="scientific">Olea europaea subsp. europaea</name>
    <dbReference type="NCBI Taxonomy" id="158383"/>
    <lineage>
        <taxon>Eukaryota</taxon>
        <taxon>Viridiplantae</taxon>
        <taxon>Streptophyta</taxon>
        <taxon>Embryophyta</taxon>
        <taxon>Tracheophyta</taxon>
        <taxon>Spermatophyta</taxon>
        <taxon>Magnoliopsida</taxon>
        <taxon>eudicotyledons</taxon>
        <taxon>Gunneridae</taxon>
        <taxon>Pentapetalae</taxon>
        <taxon>asterids</taxon>
        <taxon>lamiids</taxon>
        <taxon>Lamiales</taxon>
        <taxon>Oleaceae</taxon>
        <taxon>Oleeae</taxon>
        <taxon>Olea</taxon>
    </lineage>
</organism>
<feature type="transmembrane region" description="Helical" evidence="8">
    <location>
        <begin position="54"/>
        <end position="81"/>
    </location>
</feature>
<evidence type="ECO:0000256" key="5">
    <source>
        <dbReference type="ARBA" id="ARBA00022692"/>
    </source>
</evidence>
<evidence type="ECO:0000256" key="6">
    <source>
        <dbReference type="ARBA" id="ARBA00022989"/>
    </source>
</evidence>
<gene>
    <name evidence="10" type="ORF">OLEA9_A117743</name>
</gene>
<feature type="transmembrane region" description="Helical" evidence="8">
    <location>
        <begin position="12"/>
        <end position="34"/>
    </location>
</feature>
<dbReference type="GO" id="GO:0005886">
    <property type="term" value="C:plasma membrane"/>
    <property type="evidence" value="ECO:0007669"/>
    <property type="project" value="UniProtKB-SubCell"/>
</dbReference>
<keyword evidence="11" id="KW-1185">Reference proteome</keyword>
<comment type="caution">
    <text evidence="10">The sequence shown here is derived from an EMBL/GenBank/DDBJ whole genome shotgun (WGS) entry which is preliminary data.</text>
</comment>
<evidence type="ECO:0000256" key="1">
    <source>
        <dbReference type="ARBA" id="ARBA00004651"/>
    </source>
</evidence>
<dbReference type="OrthoDB" id="685197at2759"/>
<evidence type="ECO:0000256" key="2">
    <source>
        <dbReference type="ARBA" id="ARBA00007651"/>
    </source>
</evidence>